<evidence type="ECO:0000313" key="1">
    <source>
        <dbReference type="EMBL" id="PIQ74591.1"/>
    </source>
</evidence>
<organism evidence="1 2">
    <name type="scientific">Candidatus Portnoybacteria bacterium CG11_big_fil_rev_8_21_14_0_20_44_10</name>
    <dbReference type="NCBI Taxonomy" id="1974818"/>
    <lineage>
        <taxon>Bacteria</taxon>
        <taxon>Candidatus Portnoyibacteriota</taxon>
    </lineage>
</organism>
<dbReference type="AlphaFoldDB" id="A0A2H0KR05"/>
<keyword evidence="1" id="KW-0418">Kinase</keyword>
<dbReference type="SUPFAM" id="SSF50998">
    <property type="entry name" value="Quinoprotein alcohol dehydrogenase-like"/>
    <property type="match status" value="1"/>
</dbReference>
<dbReference type="Gene3D" id="2.40.10.480">
    <property type="match status" value="1"/>
</dbReference>
<dbReference type="InterPro" id="IPR011047">
    <property type="entry name" value="Quinoprotein_ADH-like_sf"/>
</dbReference>
<feature type="non-terminal residue" evidence="1">
    <location>
        <position position="1"/>
    </location>
</feature>
<dbReference type="GO" id="GO:0004674">
    <property type="term" value="F:protein serine/threonine kinase activity"/>
    <property type="evidence" value="ECO:0007669"/>
    <property type="project" value="UniProtKB-KW"/>
</dbReference>
<accession>A0A2H0KR05</accession>
<gene>
    <name evidence="1" type="ORF">COV85_01210</name>
</gene>
<proteinExistence type="predicted"/>
<keyword evidence="1" id="KW-0808">Transferase</keyword>
<dbReference type="EMBL" id="PCVN01000034">
    <property type="protein sequence ID" value="PIQ74591.1"/>
    <property type="molecule type" value="Genomic_DNA"/>
</dbReference>
<dbReference type="Proteomes" id="UP000231550">
    <property type="component" value="Unassembled WGS sequence"/>
</dbReference>
<evidence type="ECO:0000313" key="2">
    <source>
        <dbReference type="Proteomes" id="UP000231550"/>
    </source>
</evidence>
<reference evidence="1 2" key="1">
    <citation type="submission" date="2017-09" db="EMBL/GenBank/DDBJ databases">
        <title>Depth-based differentiation of microbial function through sediment-hosted aquifers and enrichment of novel symbionts in the deep terrestrial subsurface.</title>
        <authorList>
            <person name="Probst A.J."/>
            <person name="Ladd B."/>
            <person name="Jarett J.K."/>
            <person name="Geller-Mcgrath D.E."/>
            <person name="Sieber C.M."/>
            <person name="Emerson J.B."/>
            <person name="Anantharaman K."/>
            <person name="Thomas B.C."/>
            <person name="Malmstrom R."/>
            <person name="Stieglmeier M."/>
            <person name="Klingl A."/>
            <person name="Woyke T."/>
            <person name="Ryan C.M."/>
            <person name="Banfield J.F."/>
        </authorList>
    </citation>
    <scope>NUCLEOTIDE SEQUENCE [LARGE SCALE GENOMIC DNA]</scope>
    <source>
        <strain evidence="1">CG11_big_fil_rev_8_21_14_0_20_44_10</strain>
    </source>
</reference>
<keyword evidence="1" id="KW-0723">Serine/threonine-protein kinase</keyword>
<name>A0A2H0KR05_9BACT</name>
<protein>
    <submittedName>
        <fullName evidence="1">Serine/threonine protein kinase</fullName>
    </submittedName>
</protein>
<sequence>GKIQAINSADGSLKWEYATGGPVTNSSAIDEQGNLYIGSYDGKLYCLGE</sequence>
<comment type="caution">
    <text evidence="1">The sequence shown here is derived from an EMBL/GenBank/DDBJ whole genome shotgun (WGS) entry which is preliminary data.</text>
</comment>